<reference evidence="2 3" key="1">
    <citation type="submission" date="2024-05" db="EMBL/GenBank/DDBJ databases">
        <authorList>
            <person name="Wallberg A."/>
        </authorList>
    </citation>
    <scope>NUCLEOTIDE SEQUENCE [LARGE SCALE GENOMIC DNA]</scope>
</reference>
<comment type="caution">
    <text evidence="2">The sequence shown here is derived from an EMBL/GenBank/DDBJ whole genome shotgun (WGS) entry which is preliminary data.</text>
</comment>
<feature type="transmembrane region" description="Helical" evidence="1">
    <location>
        <begin position="12"/>
        <end position="37"/>
    </location>
</feature>
<evidence type="ECO:0000256" key="1">
    <source>
        <dbReference type="SAM" id="Phobius"/>
    </source>
</evidence>
<gene>
    <name evidence="2" type="ORF">MNOR_LOCUS11111</name>
</gene>
<evidence type="ECO:0000313" key="2">
    <source>
        <dbReference type="EMBL" id="CAL4079777.1"/>
    </source>
</evidence>
<keyword evidence="1" id="KW-1133">Transmembrane helix</keyword>
<keyword evidence="1" id="KW-0812">Transmembrane</keyword>
<keyword evidence="1" id="KW-0472">Membrane</keyword>
<dbReference type="AlphaFoldDB" id="A0AAV2QFK7"/>
<evidence type="ECO:0000313" key="3">
    <source>
        <dbReference type="Proteomes" id="UP001497623"/>
    </source>
</evidence>
<dbReference type="Proteomes" id="UP001497623">
    <property type="component" value="Unassembled WGS sequence"/>
</dbReference>
<feature type="transmembrane region" description="Helical" evidence="1">
    <location>
        <begin position="64"/>
        <end position="83"/>
    </location>
</feature>
<name>A0AAV2QFK7_MEGNR</name>
<sequence length="144" mass="15827">MGKIYKVLGMRLDPCGMALMFVPVLICLGAGITLFFVDTKICRSYDYGYNHYALDSYCWDAAPAVYLTSLTVLLMFILFASLTTGNQVRHSNRIVQGQALPVTAFATAPPYTIGIPQAGYTPQQQQGFIPQQQGAPHVVNMNQT</sequence>
<organism evidence="2 3">
    <name type="scientific">Meganyctiphanes norvegica</name>
    <name type="common">Northern krill</name>
    <name type="synonym">Thysanopoda norvegica</name>
    <dbReference type="NCBI Taxonomy" id="48144"/>
    <lineage>
        <taxon>Eukaryota</taxon>
        <taxon>Metazoa</taxon>
        <taxon>Ecdysozoa</taxon>
        <taxon>Arthropoda</taxon>
        <taxon>Crustacea</taxon>
        <taxon>Multicrustacea</taxon>
        <taxon>Malacostraca</taxon>
        <taxon>Eumalacostraca</taxon>
        <taxon>Eucarida</taxon>
        <taxon>Euphausiacea</taxon>
        <taxon>Euphausiidae</taxon>
        <taxon>Meganyctiphanes</taxon>
    </lineage>
</organism>
<dbReference type="EMBL" id="CAXKWB010005776">
    <property type="protein sequence ID" value="CAL4079777.1"/>
    <property type="molecule type" value="Genomic_DNA"/>
</dbReference>
<protein>
    <submittedName>
        <fullName evidence="2">Uncharacterized protein</fullName>
    </submittedName>
</protein>
<proteinExistence type="predicted"/>
<keyword evidence="3" id="KW-1185">Reference proteome</keyword>
<accession>A0AAV2QFK7</accession>